<gene>
    <name evidence="2" type="ORF">CEXT_126181</name>
</gene>
<name>A0AAV4XGD0_CAEEX</name>
<reference evidence="2 3" key="1">
    <citation type="submission" date="2021-06" db="EMBL/GenBank/DDBJ databases">
        <title>Caerostris extrusa draft genome.</title>
        <authorList>
            <person name="Kono N."/>
            <person name="Arakawa K."/>
        </authorList>
    </citation>
    <scope>NUCLEOTIDE SEQUENCE [LARGE SCALE GENOMIC DNA]</scope>
</reference>
<evidence type="ECO:0000313" key="2">
    <source>
        <dbReference type="EMBL" id="GIY94016.1"/>
    </source>
</evidence>
<keyword evidence="3" id="KW-1185">Reference proteome</keyword>
<comment type="caution">
    <text evidence="2">The sequence shown here is derived from an EMBL/GenBank/DDBJ whole genome shotgun (WGS) entry which is preliminary data.</text>
</comment>
<organism evidence="2 3">
    <name type="scientific">Caerostris extrusa</name>
    <name type="common">Bark spider</name>
    <name type="synonym">Caerostris bankana</name>
    <dbReference type="NCBI Taxonomy" id="172846"/>
    <lineage>
        <taxon>Eukaryota</taxon>
        <taxon>Metazoa</taxon>
        <taxon>Ecdysozoa</taxon>
        <taxon>Arthropoda</taxon>
        <taxon>Chelicerata</taxon>
        <taxon>Arachnida</taxon>
        <taxon>Araneae</taxon>
        <taxon>Araneomorphae</taxon>
        <taxon>Entelegynae</taxon>
        <taxon>Araneoidea</taxon>
        <taxon>Araneidae</taxon>
        <taxon>Caerostris</taxon>
    </lineage>
</organism>
<evidence type="ECO:0000313" key="3">
    <source>
        <dbReference type="Proteomes" id="UP001054945"/>
    </source>
</evidence>
<evidence type="ECO:0000256" key="1">
    <source>
        <dbReference type="SAM" id="MobiDB-lite"/>
    </source>
</evidence>
<dbReference type="Proteomes" id="UP001054945">
    <property type="component" value="Unassembled WGS sequence"/>
</dbReference>
<protein>
    <submittedName>
        <fullName evidence="2">Uncharacterized protein</fullName>
    </submittedName>
</protein>
<dbReference type="AlphaFoldDB" id="A0AAV4XGD0"/>
<proteinExistence type="predicted"/>
<dbReference type="EMBL" id="BPLR01017733">
    <property type="protein sequence ID" value="GIY94016.1"/>
    <property type="molecule type" value="Genomic_DNA"/>
</dbReference>
<sequence length="116" mass="12429">MYYYSSSQIAALLIRVPPAKHLPKVPESGVAEEKTIMIPPNASDPLSVGRHLSADERWGSGNSLIAGQMSAPQNTPEEGANKGVMKRKQSPAFESPQAANAPRHPSDPLLLSADDR</sequence>
<accession>A0AAV4XGD0</accession>
<feature type="compositionally biased region" description="Polar residues" evidence="1">
    <location>
        <begin position="60"/>
        <end position="76"/>
    </location>
</feature>
<feature type="region of interest" description="Disordered" evidence="1">
    <location>
        <begin position="37"/>
        <end position="116"/>
    </location>
</feature>